<reference evidence="1" key="1">
    <citation type="submission" date="2021-06" db="EMBL/GenBank/DDBJ databases">
        <authorList>
            <person name="Kallberg Y."/>
            <person name="Tangrot J."/>
            <person name="Rosling A."/>
        </authorList>
    </citation>
    <scope>NUCLEOTIDE SEQUENCE</scope>
    <source>
        <strain evidence="1">MA461A</strain>
    </source>
</reference>
<protein>
    <submittedName>
        <fullName evidence="1">22625_t:CDS:1</fullName>
    </submittedName>
</protein>
<feature type="non-terminal residue" evidence="1">
    <location>
        <position position="1"/>
    </location>
</feature>
<dbReference type="Proteomes" id="UP000789920">
    <property type="component" value="Unassembled WGS sequence"/>
</dbReference>
<comment type="caution">
    <text evidence="1">The sequence shown here is derived from an EMBL/GenBank/DDBJ whole genome shotgun (WGS) entry which is preliminary data.</text>
</comment>
<dbReference type="EMBL" id="CAJVQC010077389">
    <property type="protein sequence ID" value="CAG8815521.1"/>
    <property type="molecule type" value="Genomic_DNA"/>
</dbReference>
<accession>A0ACA9RWX1</accession>
<proteinExistence type="predicted"/>
<name>A0ACA9RWX1_9GLOM</name>
<feature type="non-terminal residue" evidence="1">
    <location>
        <position position="80"/>
    </location>
</feature>
<organism evidence="1 2">
    <name type="scientific">Racocetra persica</name>
    <dbReference type="NCBI Taxonomy" id="160502"/>
    <lineage>
        <taxon>Eukaryota</taxon>
        <taxon>Fungi</taxon>
        <taxon>Fungi incertae sedis</taxon>
        <taxon>Mucoromycota</taxon>
        <taxon>Glomeromycotina</taxon>
        <taxon>Glomeromycetes</taxon>
        <taxon>Diversisporales</taxon>
        <taxon>Gigasporaceae</taxon>
        <taxon>Racocetra</taxon>
    </lineage>
</organism>
<sequence length="80" mass="9666">SIQLIQEQEVIQVAYKQQDDEECKYKDEESEYNEGNDYIIQVSTTFTDWKYLESILKRYESEVGFKAIKFRIKRNSDRTI</sequence>
<evidence type="ECO:0000313" key="2">
    <source>
        <dbReference type="Proteomes" id="UP000789920"/>
    </source>
</evidence>
<evidence type="ECO:0000313" key="1">
    <source>
        <dbReference type="EMBL" id="CAG8815521.1"/>
    </source>
</evidence>
<gene>
    <name evidence="1" type="ORF">RPERSI_LOCUS24241</name>
</gene>
<keyword evidence="2" id="KW-1185">Reference proteome</keyword>